<keyword evidence="2" id="KW-0812">Transmembrane</keyword>
<keyword evidence="4" id="KW-1185">Reference proteome</keyword>
<dbReference type="PANTHER" id="PTHR42698:SF1">
    <property type="entry name" value="GTPASE ERA, MITOCHONDRIAL"/>
    <property type="match status" value="1"/>
</dbReference>
<evidence type="ECO:0000256" key="1">
    <source>
        <dbReference type="SAM" id="MobiDB-lite"/>
    </source>
</evidence>
<evidence type="ECO:0000313" key="4">
    <source>
        <dbReference type="Proteomes" id="UP000235836"/>
    </source>
</evidence>
<reference evidence="3 4" key="1">
    <citation type="submission" date="2017-09" db="EMBL/GenBank/DDBJ databases">
        <title>Bacterial strain isolated from the female urinary microbiota.</title>
        <authorList>
            <person name="Thomas-White K."/>
            <person name="Kumar N."/>
            <person name="Forster S."/>
            <person name="Putonti C."/>
            <person name="Lawley T."/>
            <person name="Wolfe A.J."/>
        </authorList>
    </citation>
    <scope>NUCLEOTIDE SEQUENCE [LARGE SCALE GENOMIC DNA]</scope>
    <source>
        <strain evidence="3 4">UMB0792</strain>
    </source>
</reference>
<dbReference type="CDD" id="cd00882">
    <property type="entry name" value="Ras_like_GTPase"/>
    <property type="match status" value="1"/>
</dbReference>
<dbReference type="GO" id="GO:0005525">
    <property type="term" value="F:GTP binding"/>
    <property type="evidence" value="ECO:0007669"/>
    <property type="project" value="InterPro"/>
</dbReference>
<feature type="transmembrane region" description="Helical" evidence="2">
    <location>
        <begin position="464"/>
        <end position="484"/>
    </location>
</feature>
<sequence length="633" mass="67372">MDQVKSSTPDMLDAVHGVRDALAATRLDDAADDARAIVNQLDDYVLPRLANLDAPLLAVIGGSTGSGKSTLVNAILRERVSNPGVIRPTTRQPVLVAHPDDADWFNSPQVLPGLARSHGAGDEQSTTLRIVPTTNIPAGLALLDAPDFDSIDDRNRALASQLLAAADLWVFVTTPARYADQLVWNFLHDAAGRGIEVVVVLNRLDESAAATVPDDLRRMMDEAGLGGATVFTVPFVPGLGSDDAGKDDEFLGDELVADVRTYLTRLAEDSVARRAVAGKTVAGAIVGALSRIDAVVQARSRQEAFASQLDTAISEQYSAAHSHVIDATSDGKLLRTEVMNRWQDVVGTSDVTRGFERWFSNAMDKVGSFFSGEPAPLREVETELESGLHAVIVDAADTAAARSWSHIGAVAPDLRAAADPALARSSEDIDAQAAALVREWQGALLAHIQETAGAKRQRARAMSFGLNVLTVALMLVVFASTAGITGSEVAIAGGSAVLGQKLLETIFGEDTVRRMATDARNDLNERLYELLQRERARFYPITDPLVEGTPADELQEAVSAARTAVAGRFPELTGSAAPSRALEPTTQARQDAGEATNLAESAQRGPLRDLFTQLRGGFQRPETQPEGESDGIV</sequence>
<dbReference type="GO" id="GO:0019843">
    <property type="term" value="F:rRNA binding"/>
    <property type="evidence" value="ECO:0007669"/>
    <property type="project" value="TreeGrafter"/>
</dbReference>
<dbReference type="InterPro" id="IPR027417">
    <property type="entry name" value="P-loop_NTPase"/>
</dbReference>
<dbReference type="GO" id="GO:0000028">
    <property type="term" value="P:ribosomal small subunit assembly"/>
    <property type="evidence" value="ECO:0007669"/>
    <property type="project" value="TreeGrafter"/>
</dbReference>
<name>A0A2N6T4Y5_9CORY</name>
<proteinExistence type="predicted"/>
<dbReference type="InterPro" id="IPR005662">
    <property type="entry name" value="GTPase_Era-like"/>
</dbReference>
<evidence type="ECO:0000313" key="3">
    <source>
        <dbReference type="EMBL" id="PMC64386.1"/>
    </source>
</evidence>
<keyword evidence="2" id="KW-0472">Membrane</keyword>
<protein>
    <submittedName>
        <fullName evidence="3">ABC transporter</fullName>
    </submittedName>
</protein>
<dbReference type="Gene3D" id="3.40.50.300">
    <property type="entry name" value="P-loop containing nucleotide triphosphate hydrolases"/>
    <property type="match status" value="1"/>
</dbReference>
<dbReference type="Proteomes" id="UP000235836">
    <property type="component" value="Unassembled WGS sequence"/>
</dbReference>
<dbReference type="RefSeq" id="WP_102723997.1">
    <property type="nucleotide sequence ID" value="NZ_PNHG01000007.1"/>
</dbReference>
<evidence type="ECO:0000256" key="2">
    <source>
        <dbReference type="SAM" id="Phobius"/>
    </source>
</evidence>
<feature type="region of interest" description="Disordered" evidence="1">
    <location>
        <begin position="575"/>
        <end position="633"/>
    </location>
</feature>
<keyword evidence="2" id="KW-1133">Transmembrane helix</keyword>
<organism evidence="3 4">
    <name type="scientific">Corynebacterium tuscaniense</name>
    <dbReference type="NCBI Taxonomy" id="302449"/>
    <lineage>
        <taxon>Bacteria</taxon>
        <taxon>Bacillati</taxon>
        <taxon>Actinomycetota</taxon>
        <taxon>Actinomycetes</taxon>
        <taxon>Mycobacteriales</taxon>
        <taxon>Corynebacteriaceae</taxon>
        <taxon>Corynebacterium</taxon>
    </lineage>
</organism>
<comment type="caution">
    <text evidence="3">The sequence shown here is derived from an EMBL/GenBank/DDBJ whole genome shotgun (WGS) entry which is preliminary data.</text>
</comment>
<dbReference type="PANTHER" id="PTHR42698">
    <property type="entry name" value="GTPASE ERA"/>
    <property type="match status" value="1"/>
</dbReference>
<dbReference type="GO" id="GO:0005829">
    <property type="term" value="C:cytosol"/>
    <property type="evidence" value="ECO:0007669"/>
    <property type="project" value="TreeGrafter"/>
</dbReference>
<dbReference type="EMBL" id="PNHG01000007">
    <property type="protein sequence ID" value="PMC64386.1"/>
    <property type="molecule type" value="Genomic_DNA"/>
</dbReference>
<dbReference type="GO" id="GO:0043024">
    <property type="term" value="F:ribosomal small subunit binding"/>
    <property type="evidence" value="ECO:0007669"/>
    <property type="project" value="TreeGrafter"/>
</dbReference>
<dbReference type="SUPFAM" id="SSF52540">
    <property type="entry name" value="P-loop containing nucleoside triphosphate hydrolases"/>
    <property type="match status" value="1"/>
</dbReference>
<dbReference type="AlphaFoldDB" id="A0A2N6T4Y5"/>
<gene>
    <name evidence="3" type="ORF">CJ203_06495</name>
</gene>
<accession>A0A2N6T4Y5</accession>